<keyword evidence="6 10" id="KW-0472">Membrane</keyword>
<feature type="domain" description="G-protein coupled receptors family 1 profile" evidence="11">
    <location>
        <begin position="22"/>
        <end position="273"/>
    </location>
</feature>
<keyword evidence="2" id="KW-1003">Cell membrane</keyword>
<dbReference type="Pfam" id="PF00001">
    <property type="entry name" value="7tm_1"/>
    <property type="match status" value="1"/>
</dbReference>
<evidence type="ECO:0000313" key="12">
    <source>
        <dbReference type="EMBL" id="RMX43493.1"/>
    </source>
</evidence>
<evidence type="ECO:0000256" key="7">
    <source>
        <dbReference type="ARBA" id="ARBA00023170"/>
    </source>
</evidence>
<comment type="subcellular location">
    <subcellularLocation>
        <location evidence="1">Cell membrane</location>
        <topology evidence="1">Multi-pass membrane protein</topology>
    </subcellularLocation>
</comment>
<dbReference type="PANTHER" id="PTHR24249">
    <property type="entry name" value="HISTAMINE RECEPTOR-RELATED G-PROTEIN COUPLED RECEPTOR"/>
    <property type="match status" value="1"/>
</dbReference>
<name>A0A3M6TQ03_POCDA</name>
<dbReference type="GO" id="GO:0004930">
    <property type="term" value="F:G protein-coupled receptor activity"/>
    <property type="evidence" value="ECO:0007669"/>
    <property type="project" value="UniProtKB-KW"/>
</dbReference>
<dbReference type="OrthoDB" id="5975661at2759"/>
<feature type="transmembrane region" description="Helical" evidence="10">
    <location>
        <begin position="42"/>
        <end position="64"/>
    </location>
</feature>
<keyword evidence="3 9" id="KW-0812">Transmembrane</keyword>
<organism evidence="12 13">
    <name type="scientific">Pocillopora damicornis</name>
    <name type="common">Cauliflower coral</name>
    <name type="synonym">Millepora damicornis</name>
    <dbReference type="NCBI Taxonomy" id="46731"/>
    <lineage>
        <taxon>Eukaryota</taxon>
        <taxon>Metazoa</taxon>
        <taxon>Cnidaria</taxon>
        <taxon>Anthozoa</taxon>
        <taxon>Hexacorallia</taxon>
        <taxon>Scleractinia</taxon>
        <taxon>Astrocoeniina</taxon>
        <taxon>Pocilloporidae</taxon>
        <taxon>Pocillopora</taxon>
    </lineage>
</organism>
<evidence type="ECO:0000256" key="10">
    <source>
        <dbReference type="SAM" id="Phobius"/>
    </source>
</evidence>
<keyword evidence="7 9" id="KW-0675">Receptor</keyword>
<keyword evidence="8 9" id="KW-0807">Transducer</keyword>
<keyword evidence="5 9" id="KW-0297">G-protein coupled receptor</keyword>
<dbReference type="GO" id="GO:0005886">
    <property type="term" value="C:plasma membrane"/>
    <property type="evidence" value="ECO:0007669"/>
    <property type="project" value="UniProtKB-SubCell"/>
</dbReference>
<evidence type="ECO:0000256" key="5">
    <source>
        <dbReference type="ARBA" id="ARBA00023040"/>
    </source>
</evidence>
<evidence type="ECO:0000256" key="6">
    <source>
        <dbReference type="ARBA" id="ARBA00023136"/>
    </source>
</evidence>
<keyword evidence="4 10" id="KW-1133">Transmembrane helix</keyword>
<dbReference type="PROSITE" id="PS00237">
    <property type="entry name" value="G_PROTEIN_RECEP_F1_1"/>
    <property type="match status" value="1"/>
</dbReference>
<feature type="transmembrane region" description="Helical" evidence="10">
    <location>
        <begin position="76"/>
        <end position="97"/>
    </location>
</feature>
<evidence type="ECO:0000256" key="2">
    <source>
        <dbReference type="ARBA" id="ARBA00022475"/>
    </source>
</evidence>
<comment type="caution">
    <text evidence="12">The sequence shown here is derived from an EMBL/GenBank/DDBJ whole genome shotgun (WGS) entry which is preliminary data.</text>
</comment>
<dbReference type="Proteomes" id="UP000275408">
    <property type="component" value="Unassembled WGS sequence"/>
</dbReference>
<dbReference type="STRING" id="46731.A0A3M6TQ03"/>
<dbReference type="Gene3D" id="1.20.1070.10">
    <property type="entry name" value="Rhodopsin 7-helix transmembrane proteins"/>
    <property type="match status" value="1"/>
</dbReference>
<dbReference type="PRINTS" id="PR00237">
    <property type="entry name" value="GPCRRHODOPSN"/>
</dbReference>
<dbReference type="InterPro" id="IPR017452">
    <property type="entry name" value="GPCR_Rhodpsn_7TM"/>
</dbReference>
<dbReference type="SMART" id="SM01381">
    <property type="entry name" value="7TM_GPCR_Srsx"/>
    <property type="match status" value="1"/>
</dbReference>
<gene>
    <name evidence="12" type="ORF">pdam_00001986</name>
</gene>
<feature type="transmembrane region" description="Helical" evidence="10">
    <location>
        <begin position="221"/>
        <end position="245"/>
    </location>
</feature>
<evidence type="ECO:0000256" key="3">
    <source>
        <dbReference type="ARBA" id="ARBA00022692"/>
    </source>
</evidence>
<reference evidence="12 13" key="1">
    <citation type="journal article" date="2018" name="Sci. Rep.">
        <title>Comparative analysis of the Pocillopora damicornis genome highlights role of immune system in coral evolution.</title>
        <authorList>
            <person name="Cunning R."/>
            <person name="Bay R.A."/>
            <person name="Gillette P."/>
            <person name="Baker A.C."/>
            <person name="Traylor-Knowles N."/>
        </authorList>
    </citation>
    <scope>NUCLEOTIDE SEQUENCE [LARGE SCALE GENOMIC DNA]</scope>
    <source>
        <strain evidence="12">RSMAS</strain>
        <tissue evidence="12">Whole animal</tissue>
    </source>
</reference>
<dbReference type="InterPro" id="IPR000276">
    <property type="entry name" value="GPCR_Rhodpsn"/>
</dbReference>
<feature type="transmembrane region" description="Helical" evidence="10">
    <location>
        <begin position="118"/>
        <end position="143"/>
    </location>
</feature>
<dbReference type="OMA" id="NIXRMAT"/>
<comment type="similarity">
    <text evidence="9">Belongs to the G-protein coupled receptor 1 family.</text>
</comment>
<evidence type="ECO:0000256" key="8">
    <source>
        <dbReference type="ARBA" id="ARBA00023224"/>
    </source>
</evidence>
<feature type="transmembrane region" description="Helical" evidence="10">
    <location>
        <begin position="6"/>
        <end position="30"/>
    </location>
</feature>
<feature type="transmembrane region" description="Helical" evidence="10">
    <location>
        <begin position="257"/>
        <end position="276"/>
    </location>
</feature>
<protein>
    <recommendedName>
        <fullName evidence="11">G-protein coupled receptors family 1 profile domain-containing protein</fullName>
    </recommendedName>
</protein>
<dbReference type="SUPFAM" id="SSF81321">
    <property type="entry name" value="Family A G protein-coupled receptor-like"/>
    <property type="match status" value="1"/>
</dbReference>
<evidence type="ECO:0000256" key="4">
    <source>
        <dbReference type="ARBA" id="ARBA00022989"/>
    </source>
</evidence>
<proteinExistence type="inferred from homology"/>
<evidence type="ECO:0000259" key="11">
    <source>
        <dbReference type="PROSITE" id="PS50262"/>
    </source>
</evidence>
<feature type="transmembrane region" description="Helical" evidence="10">
    <location>
        <begin position="155"/>
        <end position="181"/>
    </location>
</feature>
<dbReference type="AlphaFoldDB" id="A0A3M6TQ03"/>
<accession>A0A3M6TQ03</accession>
<dbReference type="EMBL" id="RCHS01003197">
    <property type="protein sequence ID" value="RMX43493.1"/>
    <property type="molecule type" value="Genomic_DNA"/>
</dbReference>
<evidence type="ECO:0000256" key="9">
    <source>
        <dbReference type="RuleBase" id="RU000688"/>
    </source>
</evidence>
<keyword evidence="13" id="KW-1185">Reference proteome</keyword>
<evidence type="ECO:0000313" key="13">
    <source>
        <dbReference type="Proteomes" id="UP000275408"/>
    </source>
</evidence>
<dbReference type="InterPro" id="IPR050569">
    <property type="entry name" value="TAAR"/>
</dbReference>
<dbReference type="PROSITE" id="PS50262">
    <property type="entry name" value="G_PROTEIN_RECEP_F1_2"/>
    <property type="match status" value="1"/>
</dbReference>
<sequence length="315" mass="35580">MQGRETFVVVLQWIITATAIVGNGLVIYLITFRQRLHSKANWFVLSLAAADLFVGASFLPYYRACKAEEFCYQRHIHWLCVDVFLCASVTNLCLMTVDRYIAIVKPLKYLTTMTQRRVMFGILAAWCFPAATALLPLSWTYLANSMAQRTTCWKVFIIGTLFVYGIIPCLLLPLAIVRILLIARRCRIERCVVIAQLDFNYSEARGRRQSFPAHDISSPKLIVAIVILFLICYLFGVCVRIAAVFGEHIPPESVYEISSVLILTNSAANPVAYGLLKKDFRRELLRTYRLDSSPSDLALNVRINSDFTGSQGITT</sequence>
<dbReference type="PANTHER" id="PTHR24249:SF372">
    <property type="entry name" value="G-PROTEIN COUPLED RECEPTORS FAMILY 1 PROFILE DOMAIN-CONTAINING PROTEIN"/>
    <property type="match status" value="1"/>
</dbReference>
<evidence type="ECO:0000256" key="1">
    <source>
        <dbReference type="ARBA" id="ARBA00004651"/>
    </source>
</evidence>